<dbReference type="Gene3D" id="3.40.50.1820">
    <property type="entry name" value="alpha/beta hydrolase"/>
    <property type="match status" value="1"/>
</dbReference>
<dbReference type="InterPro" id="IPR044214">
    <property type="entry name" value="EDS1-like"/>
</dbReference>
<dbReference type="Pfam" id="PF01764">
    <property type="entry name" value="Lipase_3"/>
    <property type="match status" value="1"/>
</dbReference>
<evidence type="ECO:0000256" key="5">
    <source>
        <dbReference type="ARBA" id="ARBA00022821"/>
    </source>
</evidence>
<comment type="subcellular location">
    <subcellularLocation>
        <location evidence="2">Cytoplasm</location>
    </subcellularLocation>
    <subcellularLocation>
        <location evidence="1">Nucleus</location>
    </subcellularLocation>
</comment>
<evidence type="ECO:0000313" key="11">
    <source>
        <dbReference type="EMBL" id="GJT85827.1"/>
    </source>
</evidence>
<dbReference type="PANTHER" id="PTHR47090:SF4">
    <property type="entry name" value="FUNGAL LIPASE-LIKE DOMAIN, ALPHA_BETA HYDROLASE"/>
    <property type="match status" value="1"/>
</dbReference>
<keyword evidence="6" id="KW-0539">Nucleus</keyword>
<dbReference type="InterPro" id="IPR002921">
    <property type="entry name" value="Fungal_lipase-type"/>
</dbReference>
<keyword evidence="5" id="KW-0611">Plant defense</keyword>
<evidence type="ECO:0000256" key="2">
    <source>
        <dbReference type="ARBA" id="ARBA00004496"/>
    </source>
</evidence>
<keyword evidence="3" id="KW-0963">Cytoplasm</keyword>
<feature type="region of interest" description="Disordered" evidence="8">
    <location>
        <begin position="65"/>
        <end position="85"/>
    </location>
</feature>
<dbReference type="EMBL" id="BQNB010019486">
    <property type="protein sequence ID" value="GJT85827.1"/>
    <property type="molecule type" value="Genomic_DNA"/>
</dbReference>
<dbReference type="InterPro" id="IPR041266">
    <property type="entry name" value="EDS1_EP"/>
</dbReference>
<reference evidence="11" key="1">
    <citation type="journal article" date="2022" name="Int. J. Mol. Sci.">
        <title>Draft Genome of Tanacetum Coccineum: Genomic Comparison of Closely Related Tanacetum-Family Plants.</title>
        <authorList>
            <person name="Yamashiro T."/>
            <person name="Shiraishi A."/>
            <person name="Nakayama K."/>
            <person name="Satake H."/>
        </authorList>
    </citation>
    <scope>NUCLEOTIDE SEQUENCE</scope>
</reference>
<feature type="domain" description="EDS1 EP" evidence="10">
    <location>
        <begin position="502"/>
        <end position="676"/>
    </location>
</feature>
<accession>A0ABQ5HEV4</accession>
<evidence type="ECO:0000256" key="6">
    <source>
        <dbReference type="ARBA" id="ARBA00023242"/>
    </source>
</evidence>
<feature type="region of interest" description="Disordered" evidence="8">
    <location>
        <begin position="1"/>
        <end position="20"/>
    </location>
</feature>
<comment type="caution">
    <text evidence="11">The sequence shown here is derived from an EMBL/GenBank/DDBJ whole genome shotgun (WGS) entry which is preliminary data.</text>
</comment>
<gene>
    <name evidence="11" type="ORF">Tco_1067544</name>
</gene>
<evidence type="ECO:0000256" key="4">
    <source>
        <dbReference type="ARBA" id="ARBA00022801"/>
    </source>
</evidence>
<evidence type="ECO:0000256" key="1">
    <source>
        <dbReference type="ARBA" id="ARBA00004123"/>
    </source>
</evidence>
<evidence type="ECO:0000256" key="8">
    <source>
        <dbReference type="SAM" id="MobiDB-lite"/>
    </source>
</evidence>
<dbReference type="InterPro" id="IPR029058">
    <property type="entry name" value="AB_hydrolase_fold"/>
</dbReference>
<name>A0ABQ5HEV4_9ASTR</name>
<feature type="coiled-coil region" evidence="7">
    <location>
        <begin position="462"/>
        <end position="508"/>
    </location>
</feature>
<dbReference type="SUPFAM" id="SSF53474">
    <property type="entry name" value="alpha/beta-Hydrolases"/>
    <property type="match status" value="1"/>
</dbReference>
<evidence type="ECO:0000256" key="3">
    <source>
        <dbReference type="ARBA" id="ARBA00022490"/>
    </source>
</evidence>
<reference evidence="11" key="2">
    <citation type="submission" date="2022-01" db="EMBL/GenBank/DDBJ databases">
        <authorList>
            <person name="Yamashiro T."/>
            <person name="Shiraishi A."/>
            <person name="Satake H."/>
            <person name="Nakayama K."/>
        </authorList>
    </citation>
    <scope>NUCLEOTIDE SEQUENCE</scope>
</reference>
<keyword evidence="12" id="KW-1185">Reference proteome</keyword>
<dbReference type="CDD" id="cd00519">
    <property type="entry name" value="Lipase_3"/>
    <property type="match status" value="1"/>
</dbReference>
<dbReference type="Pfam" id="PF18117">
    <property type="entry name" value="EDS1_EP"/>
    <property type="match status" value="1"/>
</dbReference>
<evidence type="ECO:0000256" key="7">
    <source>
        <dbReference type="SAM" id="Coils"/>
    </source>
</evidence>
<feature type="domain" description="Fungal lipase-type" evidence="9">
    <location>
        <begin position="106"/>
        <end position="245"/>
    </location>
</feature>
<protein>
    <submittedName>
        <fullName evidence="11">EDS1-like protein</fullName>
    </submittedName>
</protein>
<keyword evidence="7" id="KW-0175">Coiled coil</keyword>
<sequence>MDSDKNTVEPTPSIEKVEYSGSDFNGLEAQVDTRKGKKMEVENDSVKLRLDNELIKASHIQSMDAHKNSQPYITSNKKEGAGSSSSSSSAAMEILIFAFNRLSEDDWYHDALFGETDIEKHLFPCLRRIGEDRLAKVNKIFLQRFQDILNNTGFKSEVEKAVMVDAKKVLFTGHSSGGAIASFATLWMLDEYTRKRGIKTPIGCLTFGSPLIGDDTLSHAVRREKWAGHFTHFVMEHDIVPRIMLAPKTSIQEHLPKILKIFQQNIKSTTRKPNITGIPFGKKTPDRTIDNDQLLKPDEAVSFFENILIHASKVASHDASVLMESTSSLMEKFSVDFVKLSPYRPFGHYVFCTCDNDQDPTETRQLLVVENPNAVLQLLFYFLQLPKDDQDLVEFSVNSFEESFSYGEELNKNGLQLQNMVYLKDLNKQLLGYDGTTDDVVHTSNKALFQLDLSARMCLMAVEEAEDRKKENEERIKTSMRKYQTQTAKNEQRIIEVILDEIRNYKEKKTNKNMDYYEAFKLQNNEDDFRANVNRLELAKIFDEIIEMVMTKDLPDEFEVKDEWVTLGTSFRRLVEPLDIANYYRHGGTGYMSARPKRYKFTQRWYEHAHAMGFEMISESNFMEEVEELKKDAEEPRNKTIEEIKARFESIKIQVPKWKSDDKIPNDDVYWGESALSMLEEKLS</sequence>
<dbReference type="PANTHER" id="PTHR47090">
    <property type="entry name" value="PROTEIN EDS1-RELATED"/>
    <property type="match status" value="1"/>
</dbReference>
<proteinExistence type="predicted"/>
<evidence type="ECO:0000313" key="12">
    <source>
        <dbReference type="Proteomes" id="UP001151760"/>
    </source>
</evidence>
<organism evidence="11 12">
    <name type="scientific">Tanacetum coccineum</name>
    <dbReference type="NCBI Taxonomy" id="301880"/>
    <lineage>
        <taxon>Eukaryota</taxon>
        <taxon>Viridiplantae</taxon>
        <taxon>Streptophyta</taxon>
        <taxon>Embryophyta</taxon>
        <taxon>Tracheophyta</taxon>
        <taxon>Spermatophyta</taxon>
        <taxon>Magnoliopsida</taxon>
        <taxon>eudicotyledons</taxon>
        <taxon>Gunneridae</taxon>
        <taxon>Pentapetalae</taxon>
        <taxon>asterids</taxon>
        <taxon>campanulids</taxon>
        <taxon>Asterales</taxon>
        <taxon>Asteraceae</taxon>
        <taxon>Asteroideae</taxon>
        <taxon>Anthemideae</taxon>
        <taxon>Anthemidinae</taxon>
        <taxon>Tanacetum</taxon>
    </lineage>
</organism>
<evidence type="ECO:0000259" key="9">
    <source>
        <dbReference type="Pfam" id="PF01764"/>
    </source>
</evidence>
<dbReference type="Proteomes" id="UP001151760">
    <property type="component" value="Unassembled WGS sequence"/>
</dbReference>
<keyword evidence="4" id="KW-0378">Hydrolase</keyword>
<evidence type="ECO:0000259" key="10">
    <source>
        <dbReference type="Pfam" id="PF18117"/>
    </source>
</evidence>